<evidence type="ECO:0000256" key="1">
    <source>
        <dbReference type="SAM" id="Phobius"/>
    </source>
</evidence>
<feature type="transmembrane region" description="Helical" evidence="1">
    <location>
        <begin position="47"/>
        <end position="64"/>
    </location>
</feature>
<evidence type="ECO:0000313" key="3">
    <source>
        <dbReference type="Proteomes" id="UP000779574"/>
    </source>
</evidence>
<organism evidence="2 3">
    <name type="scientific">Aureobasidium melanogenum</name>
    <name type="common">Aureobasidium pullulans var. melanogenum</name>
    <dbReference type="NCBI Taxonomy" id="46634"/>
    <lineage>
        <taxon>Eukaryota</taxon>
        <taxon>Fungi</taxon>
        <taxon>Dikarya</taxon>
        <taxon>Ascomycota</taxon>
        <taxon>Pezizomycotina</taxon>
        <taxon>Dothideomycetes</taxon>
        <taxon>Dothideomycetidae</taxon>
        <taxon>Dothideales</taxon>
        <taxon>Saccotheciaceae</taxon>
        <taxon>Aureobasidium</taxon>
    </lineage>
</organism>
<evidence type="ECO:0000313" key="2">
    <source>
        <dbReference type="EMBL" id="KAG9657806.1"/>
    </source>
</evidence>
<comment type="caution">
    <text evidence="2">The sequence shown here is derived from an EMBL/GenBank/DDBJ whole genome shotgun (WGS) entry which is preliminary data.</text>
</comment>
<sequence length="94" mass="10724">MNTTSPPPDALGNALELVNQAFDQVQKIPGSSILIRYIRSSYQNDPVRSAMELFLFLFAVYYLVSPSYSTKKQKQIPLTEEEIDELVEDWTPEP</sequence>
<dbReference type="Proteomes" id="UP000779574">
    <property type="component" value="Unassembled WGS sequence"/>
</dbReference>
<reference evidence="2" key="1">
    <citation type="journal article" date="2021" name="J Fungi (Basel)">
        <title>Virulence traits and population genomics of the black yeast Aureobasidium melanogenum.</title>
        <authorList>
            <person name="Cernosa A."/>
            <person name="Sun X."/>
            <person name="Gostincar C."/>
            <person name="Fang C."/>
            <person name="Gunde-Cimerman N."/>
            <person name="Song Z."/>
        </authorList>
    </citation>
    <scope>NUCLEOTIDE SEQUENCE</scope>
    <source>
        <strain evidence="2">EXF-9911</strain>
    </source>
</reference>
<dbReference type="AlphaFoldDB" id="A0A9P8DV74"/>
<dbReference type="EMBL" id="JAHFXF010002336">
    <property type="protein sequence ID" value="KAG9657806.1"/>
    <property type="molecule type" value="Genomic_DNA"/>
</dbReference>
<name>A0A9P8DV74_AURME</name>
<protein>
    <submittedName>
        <fullName evidence="2">Uncharacterized protein</fullName>
    </submittedName>
</protein>
<keyword evidence="1" id="KW-0472">Membrane</keyword>
<reference evidence="2" key="2">
    <citation type="submission" date="2021-08" db="EMBL/GenBank/DDBJ databases">
        <authorList>
            <person name="Gostincar C."/>
            <person name="Sun X."/>
            <person name="Song Z."/>
            <person name="Gunde-Cimerman N."/>
        </authorList>
    </citation>
    <scope>NUCLEOTIDE SEQUENCE</scope>
    <source>
        <strain evidence="2">EXF-9911</strain>
    </source>
</reference>
<gene>
    <name evidence="2" type="ORF">KCU76_g20011</name>
</gene>
<proteinExistence type="predicted"/>
<keyword evidence="1" id="KW-1133">Transmembrane helix</keyword>
<keyword evidence="1" id="KW-0812">Transmembrane</keyword>
<feature type="non-terminal residue" evidence="2">
    <location>
        <position position="94"/>
    </location>
</feature>
<accession>A0A9P8DV74</accession>